<evidence type="ECO:0000256" key="1">
    <source>
        <dbReference type="ARBA" id="ARBA00022741"/>
    </source>
</evidence>
<evidence type="ECO:0000256" key="4">
    <source>
        <dbReference type="ARBA" id="ARBA00023163"/>
    </source>
</evidence>
<dbReference type="Gene3D" id="1.10.10.60">
    <property type="entry name" value="Homeodomain-like"/>
    <property type="match status" value="1"/>
</dbReference>
<proteinExistence type="predicted"/>
<sequence>MDERILIVDDEKDMLVLLKRIIEEKTNHIVETEYDPLKVVELLRKHQFNIIITDLKMPKMDGMAILDRVKNIQPYAIVVIMTAYATIETAIEAIRKGAFDYISKPFRKERILMTIDKAMEWQKLTQENITLRNSLKQKKGFPPIIGSSPSIMSITKMIAQVAKSTATVLISGESGTGKELVAKAIHYHSNRKNKPFITVNCTAMPEQIMESELFGHVKGSFTGAWKDKRGIVQEADQGTLFLDEIGELNMAMQAKLLRLLQEGEYKPVGGLTIKQVDIRFVVATNQDLKKLIEAKQFREDLYYRLNVINLHLPPLRDRKEDISILAHHFLKKFNFLNDKKISDIAPEAISALMSKSWPGNIRELENCIERGVILCRSDTIKIPDILPQEPVAHTSPLFDHNIYTLPFKEAKEIIIKSFHNKYINWILQQNNGNISKAAEQAELQRQYLHRLIKEENINTEIFK</sequence>
<protein>
    <submittedName>
        <fullName evidence="8">Sigma-54-dependent Fis family transcriptional regulator</fullName>
    </submittedName>
</protein>
<dbReference type="EMBL" id="JACNLL010000037">
    <property type="protein sequence ID" value="MBC8199144.1"/>
    <property type="molecule type" value="Genomic_DNA"/>
</dbReference>
<dbReference type="InterPro" id="IPR025662">
    <property type="entry name" value="Sigma_54_int_dom_ATP-bd_1"/>
</dbReference>
<feature type="modified residue" description="4-aspartylphosphate" evidence="5">
    <location>
        <position position="54"/>
    </location>
</feature>
<dbReference type="Gene3D" id="3.40.50.300">
    <property type="entry name" value="P-loop containing nucleotide triphosphate hydrolases"/>
    <property type="match status" value="1"/>
</dbReference>
<evidence type="ECO:0000256" key="2">
    <source>
        <dbReference type="ARBA" id="ARBA00022840"/>
    </source>
</evidence>
<keyword evidence="1" id="KW-0547">Nucleotide-binding</keyword>
<dbReference type="GO" id="GO:0005524">
    <property type="term" value="F:ATP binding"/>
    <property type="evidence" value="ECO:0007669"/>
    <property type="project" value="UniProtKB-KW"/>
</dbReference>
<dbReference type="Pfam" id="PF00158">
    <property type="entry name" value="Sigma54_activat"/>
    <property type="match status" value="1"/>
</dbReference>
<organism evidence="8 9">
    <name type="scientific">Candidatus Desulfaltia bathyphila</name>
    <dbReference type="NCBI Taxonomy" id="2841697"/>
    <lineage>
        <taxon>Bacteria</taxon>
        <taxon>Pseudomonadati</taxon>
        <taxon>Thermodesulfobacteriota</taxon>
        <taxon>Desulfobacteria</taxon>
        <taxon>Desulfobacterales</taxon>
        <taxon>Desulfobacterales incertae sedis</taxon>
        <taxon>Candidatus Desulfaltia</taxon>
    </lineage>
</organism>
<dbReference type="InterPro" id="IPR009057">
    <property type="entry name" value="Homeodomain-like_sf"/>
</dbReference>
<keyword evidence="3" id="KW-0805">Transcription regulation</keyword>
<dbReference type="GO" id="GO:0000160">
    <property type="term" value="P:phosphorelay signal transduction system"/>
    <property type="evidence" value="ECO:0007669"/>
    <property type="project" value="InterPro"/>
</dbReference>
<dbReference type="InterPro" id="IPR027417">
    <property type="entry name" value="P-loop_NTPase"/>
</dbReference>
<dbReference type="PROSITE" id="PS00688">
    <property type="entry name" value="SIGMA54_INTERACT_3"/>
    <property type="match status" value="1"/>
</dbReference>
<comment type="caution">
    <text evidence="8">The sequence shown here is derived from an EMBL/GenBank/DDBJ whole genome shotgun (WGS) entry which is preliminary data.</text>
</comment>
<dbReference type="InterPro" id="IPR002078">
    <property type="entry name" value="Sigma_54_int"/>
</dbReference>
<evidence type="ECO:0000259" key="7">
    <source>
        <dbReference type="PROSITE" id="PS50110"/>
    </source>
</evidence>
<dbReference type="FunFam" id="3.40.50.300:FF:000006">
    <property type="entry name" value="DNA-binding transcriptional regulator NtrC"/>
    <property type="match status" value="1"/>
</dbReference>
<accession>A0A8J6N4M1</accession>
<dbReference type="PROSITE" id="PS50045">
    <property type="entry name" value="SIGMA54_INTERACT_4"/>
    <property type="match status" value="1"/>
</dbReference>
<evidence type="ECO:0000259" key="6">
    <source>
        <dbReference type="PROSITE" id="PS50045"/>
    </source>
</evidence>
<keyword evidence="2" id="KW-0067">ATP-binding</keyword>
<gene>
    <name evidence="8" type="ORF">H8E80_03740</name>
</gene>
<dbReference type="SUPFAM" id="SSF52540">
    <property type="entry name" value="P-loop containing nucleoside triphosphate hydrolases"/>
    <property type="match status" value="1"/>
</dbReference>
<dbReference type="PANTHER" id="PTHR32071">
    <property type="entry name" value="TRANSCRIPTIONAL REGULATORY PROTEIN"/>
    <property type="match status" value="1"/>
</dbReference>
<dbReference type="GO" id="GO:0006355">
    <property type="term" value="P:regulation of DNA-templated transcription"/>
    <property type="evidence" value="ECO:0007669"/>
    <property type="project" value="InterPro"/>
</dbReference>
<dbReference type="InterPro" id="IPR011006">
    <property type="entry name" value="CheY-like_superfamily"/>
</dbReference>
<dbReference type="Pfam" id="PF00072">
    <property type="entry name" value="Response_reg"/>
    <property type="match status" value="1"/>
</dbReference>
<reference evidence="8 9" key="1">
    <citation type="submission" date="2020-08" db="EMBL/GenBank/DDBJ databases">
        <title>Bridging the membrane lipid divide: bacteria of the FCB group superphylum have the potential to synthesize archaeal ether lipids.</title>
        <authorList>
            <person name="Villanueva L."/>
            <person name="Von Meijenfeldt F.A.B."/>
            <person name="Westbye A.B."/>
            <person name="Yadav S."/>
            <person name="Hopmans E.C."/>
            <person name="Dutilh B.E."/>
            <person name="Sinninghe Damste J.S."/>
        </authorList>
    </citation>
    <scope>NUCLEOTIDE SEQUENCE [LARGE SCALE GENOMIC DNA]</scope>
    <source>
        <strain evidence="8">NIOZ-UU82</strain>
    </source>
</reference>
<dbReference type="SUPFAM" id="SSF52172">
    <property type="entry name" value="CheY-like"/>
    <property type="match status" value="1"/>
</dbReference>
<evidence type="ECO:0000313" key="9">
    <source>
        <dbReference type="Proteomes" id="UP000603545"/>
    </source>
</evidence>
<feature type="domain" description="Sigma-54 factor interaction" evidence="6">
    <location>
        <begin position="144"/>
        <end position="373"/>
    </location>
</feature>
<feature type="domain" description="Response regulatory" evidence="7">
    <location>
        <begin position="4"/>
        <end position="119"/>
    </location>
</feature>
<dbReference type="InterPro" id="IPR003593">
    <property type="entry name" value="AAA+_ATPase"/>
</dbReference>
<dbReference type="SMART" id="SM00448">
    <property type="entry name" value="REC"/>
    <property type="match status" value="1"/>
</dbReference>
<dbReference type="PROSITE" id="PS00675">
    <property type="entry name" value="SIGMA54_INTERACT_1"/>
    <property type="match status" value="1"/>
</dbReference>
<dbReference type="InterPro" id="IPR058031">
    <property type="entry name" value="AAA_lid_NorR"/>
</dbReference>
<keyword evidence="4" id="KW-0804">Transcription</keyword>
<evidence type="ECO:0000256" key="3">
    <source>
        <dbReference type="ARBA" id="ARBA00023015"/>
    </source>
</evidence>
<evidence type="ECO:0000313" key="8">
    <source>
        <dbReference type="EMBL" id="MBC8199144.1"/>
    </source>
</evidence>
<dbReference type="Proteomes" id="UP000603545">
    <property type="component" value="Unassembled WGS sequence"/>
</dbReference>
<dbReference type="SMART" id="SM00382">
    <property type="entry name" value="AAA"/>
    <property type="match status" value="1"/>
</dbReference>
<dbReference type="InterPro" id="IPR025944">
    <property type="entry name" value="Sigma_54_int_dom_CS"/>
</dbReference>
<dbReference type="SUPFAM" id="SSF46689">
    <property type="entry name" value="Homeodomain-like"/>
    <property type="match status" value="1"/>
</dbReference>
<dbReference type="CDD" id="cd00009">
    <property type="entry name" value="AAA"/>
    <property type="match status" value="1"/>
</dbReference>
<keyword evidence="5" id="KW-0597">Phosphoprotein</keyword>
<dbReference type="PROSITE" id="PS50110">
    <property type="entry name" value="RESPONSE_REGULATORY"/>
    <property type="match status" value="1"/>
</dbReference>
<dbReference type="Gene3D" id="3.40.50.2300">
    <property type="match status" value="1"/>
</dbReference>
<dbReference type="InterPro" id="IPR001789">
    <property type="entry name" value="Sig_transdc_resp-reg_receiver"/>
</dbReference>
<dbReference type="Gene3D" id="1.10.8.60">
    <property type="match status" value="1"/>
</dbReference>
<dbReference type="AlphaFoldDB" id="A0A8J6N4M1"/>
<dbReference type="Pfam" id="PF25601">
    <property type="entry name" value="AAA_lid_14"/>
    <property type="match status" value="1"/>
</dbReference>
<name>A0A8J6N4M1_9BACT</name>
<evidence type="ECO:0000256" key="5">
    <source>
        <dbReference type="PROSITE-ProRule" id="PRU00169"/>
    </source>
</evidence>